<evidence type="ECO:0000256" key="5">
    <source>
        <dbReference type="ARBA" id="ARBA00023136"/>
    </source>
</evidence>
<evidence type="ECO:0000259" key="7">
    <source>
        <dbReference type="Pfam" id="PF03772"/>
    </source>
</evidence>
<dbReference type="InterPro" id="IPR036866">
    <property type="entry name" value="RibonucZ/Hydroxyglut_hydro"/>
</dbReference>
<comment type="caution">
    <text evidence="9">The sequence shown here is derived from an EMBL/GenBank/DDBJ whole genome shotgun (WGS) entry which is preliminary data.</text>
</comment>
<feature type="domain" description="ComEC/Rec2-related protein" evidence="7">
    <location>
        <begin position="227"/>
        <end position="491"/>
    </location>
</feature>
<feature type="transmembrane region" description="Helical" evidence="6">
    <location>
        <begin position="448"/>
        <end position="469"/>
    </location>
</feature>
<dbReference type="PANTHER" id="PTHR30619:SF1">
    <property type="entry name" value="RECOMBINATION PROTEIN 2"/>
    <property type="match status" value="1"/>
</dbReference>
<dbReference type="InterPro" id="IPR004477">
    <property type="entry name" value="ComEC_N"/>
</dbReference>
<feature type="transmembrane region" description="Helical" evidence="6">
    <location>
        <begin position="475"/>
        <end position="491"/>
    </location>
</feature>
<feature type="transmembrane region" description="Helical" evidence="6">
    <location>
        <begin position="247"/>
        <end position="269"/>
    </location>
</feature>
<feature type="domain" description="DUF4131" evidence="8">
    <location>
        <begin position="29"/>
        <end position="185"/>
    </location>
</feature>
<feature type="transmembrane region" description="Helical" evidence="6">
    <location>
        <begin position="412"/>
        <end position="436"/>
    </location>
</feature>
<dbReference type="Gene3D" id="3.60.15.10">
    <property type="entry name" value="Ribonuclease Z/Hydroxyacylglutathione hydrolase-like"/>
    <property type="match status" value="1"/>
</dbReference>
<feature type="transmembrane region" description="Helical" evidence="6">
    <location>
        <begin position="380"/>
        <end position="400"/>
    </location>
</feature>
<evidence type="ECO:0000259" key="8">
    <source>
        <dbReference type="Pfam" id="PF13567"/>
    </source>
</evidence>
<dbReference type="Proteomes" id="UP000441717">
    <property type="component" value="Unassembled WGS sequence"/>
</dbReference>
<feature type="transmembrane region" description="Helical" evidence="6">
    <location>
        <begin position="349"/>
        <end position="368"/>
    </location>
</feature>
<organism evidence="9 10">
    <name type="scientific">Desulfofundulus thermobenzoicus</name>
    <dbReference type="NCBI Taxonomy" id="29376"/>
    <lineage>
        <taxon>Bacteria</taxon>
        <taxon>Bacillati</taxon>
        <taxon>Bacillota</taxon>
        <taxon>Clostridia</taxon>
        <taxon>Eubacteriales</taxon>
        <taxon>Peptococcaceae</taxon>
        <taxon>Desulfofundulus</taxon>
    </lineage>
</organism>
<comment type="subcellular location">
    <subcellularLocation>
        <location evidence="1">Cell membrane</location>
        <topology evidence="1">Multi-pass membrane protein</topology>
    </subcellularLocation>
</comment>
<dbReference type="GO" id="GO:0005886">
    <property type="term" value="C:plasma membrane"/>
    <property type="evidence" value="ECO:0007669"/>
    <property type="project" value="UniProtKB-SubCell"/>
</dbReference>
<keyword evidence="4 6" id="KW-1133">Transmembrane helix</keyword>
<keyword evidence="2" id="KW-1003">Cell membrane</keyword>
<keyword evidence="5 6" id="KW-0472">Membrane</keyword>
<gene>
    <name evidence="9" type="ORF">GFC01_05425</name>
</gene>
<dbReference type="EMBL" id="WHYR01000010">
    <property type="protein sequence ID" value="MQL51711.1"/>
    <property type="molecule type" value="Genomic_DNA"/>
</dbReference>
<feature type="non-terminal residue" evidence="9">
    <location>
        <position position="572"/>
    </location>
</feature>
<sequence>MSSLIHRPLVFLTLAFVTGTGLAGKTALSPGVALLIGGVLFTAALAGYLLHWPFNRWMLLLLFLSLGFARASLDASAINPALYRYTGHWVTVEGIVTREADIRPDRVYYWLDMDRITLGQDTRALQAPILVRAPAAGPVYSYGDRLRLHGLLTQPEGAGNPGQFDYRAYLARRGVGAVLMIREPTAVHKTGVGGNPVIRTVLGLKERLLAVSQSTLPAGKAALVNGIVFGTQGQIDRETWRLYSETGVVHVLSVSGLHVGLVLGGVLAISRIIRIPAPLTAPAASGVLVLYAVMCGLGPAVTRSTLMAMLLLWAHHLGRSRDWPTTLAAAALAILMFKPLSLYDIGFQLSFAATWGILHLGPVLDGRLKKMLAGWPWLRGALWVTLSAQLATLPLVAWYYNLLSPVSLLTNLAAVPLTGFILALGTAAAAGGLLFPALAASINGSTSLLLDLFMALVSFFRNLPGAVIYVPTPPAPLVVLWYLLLLGWIALSSPELRSGIAGLLSRHRRAVLAGLAGGGLVLALFLFKMPAGNQLVVHFIDVGQGDSILIQTPGGKNMLVDAGGWPGEFTSG</sequence>
<name>A0A6N7IP81_9FIRM</name>
<dbReference type="InterPro" id="IPR025405">
    <property type="entry name" value="DUF4131"/>
</dbReference>
<dbReference type="SUPFAM" id="SSF56281">
    <property type="entry name" value="Metallo-hydrolase/oxidoreductase"/>
    <property type="match status" value="1"/>
</dbReference>
<dbReference type="NCBIfam" id="TIGR00360">
    <property type="entry name" value="ComEC_N-term"/>
    <property type="match status" value="1"/>
</dbReference>
<keyword evidence="10" id="KW-1185">Reference proteome</keyword>
<protein>
    <submittedName>
        <fullName evidence="9">DUF4131 domain-containing protein</fullName>
    </submittedName>
</protein>
<accession>A0A6N7IP81</accession>
<dbReference type="Pfam" id="PF03772">
    <property type="entry name" value="Competence"/>
    <property type="match status" value="1"/>
</dbReference>
<feature type="transmembrane region" description="Helical" evidence="6">
    <location>
        <begin position="511"/>
        <end position="529"/>
    </location>
</feature>
<evidence type="ECO:0000256" key="3">
    <source>
        <dbReference type="ARBA" id="ARBA00022692"/>
    </source>
</evidence>
<dbReference type="PANTHER" id="PTHR30619">
    <property type="entry name" value="DNA INTERNALIZATION/COMPETENCE PROTEIN COMEC/REC2"/>
    <property type="match status" value="1"/>
</dbReference>
<feature type="transmembrane region" description="Helical" evidence="6">
    <location>
        <begin position="33"/>
        <end position="50"/>
    </location>
</feature>
<reference evidence="9 10" key="1">
    <citation type="submission" date="2019-10" db="EMBL/GenBank/DDBJ databases">
        <title>Comparative genomics of sulfur disproportionating microorganisms.</title>
        <authorList>
            <person name="Ward L.M."/>
            <person name="Bertran E."/>
            <person name="Johnston D."/>
        </authorList>
    </citation>
    <scope>NUCLEOTIDE SEQUENCE [LARGE SCALE GENOMIC DNA]</scope>
    <source>
        <strain evidence="9 10">DSM 14055</strain>
    </source>
</reference>
<keyword evidence="3 6" id="KW-0812">Transmembrane</keyword>
<dbReference type="InterPro" id="IPR052159">
    <property type="entry name" value="Competence_DNA_uptake"/>
</dbReference>
<evidence type="ECO:0000256" key="1">
    <source>
        <dbReference type="ARBA" id="ARBA00004651"/>
    </source>
</evidence>
<proteinExistence type="predicted"/>
<dbReference type="Pfam" id="PF13567">
    <property type="entry name" value="DUF4131"/>
    <property type="match status" value="1"/>
</dbReference>
<feature type="transmembrane region" description="Helical" evidence="6">
    <location>
        <begin position="289"/>
        <end position="313"/>
    </location>
</feature>
<evidence type="ECO:0000256" key="6">
    <source>
        <dbReference type="SAM" id="Phobius"/>
    </source>
</evidence>
<evidence type="ECO:0000256" key="2">
    <source>
        <dbReference type="ARBA" id="ARBA00022475"/>
    </source>
</evidence>
<dbReference type="AlphaFoldDB" id="A0A6N7IP81"/>
<evidence type="ECO:0000313" key="10">
    <source>
        <dbReference type="Proteomes" id="UP000441717"/>
    </source>
</evidence>
<evidence type="ECO:0000313" key="9">
    <source>
        <dbReference type="EMBL" id="MQL51711.1"/>
    </source>
</evidence>
<evidence type="ECO:0000256" key="4">
    <source>
        <dbReference type="ARBA" id="ARBA00022989"/>
    </source>
</evidence>